<proteinExistence type="predicted"/>
<keyword evidence="1" id="KW-1185">Reference proteome</keyword>
<organism evidence="1 2">
    <name type="scientific">Plectus sambesii</name>
    <dbReference type="NCBI Taxonomy" id="2011161"/>
    <lineage>
        <taxon>Eukaryota</taxon>
        <taxon>Metazoa</taxon>
        <taxon>Ecdysozoa</taxon>
        <taxon>Nematoda</taxon>
        <taxon>Chromadorea</taxon>
        <taxon>Plectida</taxon>
        <taxon>Plectina</taxon>
        <taxon>Plectoidea</taxon>
        <taxon>Plectidae</taxon>
        <taxon>Plectus</taxon>
    </lineage>
</organism>
<name>A0A914VTH4_9BILA</name>
<sequence length="112" mass="11796">MSQLTSFFDGDILPTVQFDLAKKAVLVTAAHLANIDEHKVNDGVTTPLENLIGAVSNTTHSNATTTPLSAIISTTALAVTKNSNSISPSNYSLLTALVMMLLAQIVLTVNIE</sequence>
<dbReference type="Proteomes" id="UP000887566">
    <property type="component" value="Unplaced"/>
</dbReference>
<evidence type="ECO:0000313" key="2">
    <source>
        <dbReference type="WBParaSite" id="PSAMB.scaffold237size62691.g3606.t1"/>
    </source>
</evidence>
<dbReference type="AlphaFoldDB" id="A0A914VTH4"/>
<accession>A0A914VTH4</accession>
<dbReference type="WBParaSite" id="PSAMB.scaffold237size62691.g3606.t1">
    <property type="protein sequence ID" value="PSAMB.scaffold237size62691.g3606.t1"/>
    <property type="gene ID" value="PSAMB.scaffold237size62691.g3606"/>
</dbReference>
<protein>
    <submittedName>
        <fullName evidence="2">Uncharacterized protein</fullName>
    </submittedName>
</protein>
<reference evidence="2" key="1">
    <citation type="submission" date="2022-11" db="UniProtKB">
        <authorList>
            <consortium name="WormBaseParasite"/>
        </authorList>
    </citation>
    <scope>IDENTIFICATION</scope>
</reference>
<evidence type="ECO:0000313" key="1">
    <source>
        <dbReference type="Proteomes" id="UP000887566"/>
    </source>
</evidence>